<keyword evidence="1" id="KW-0472">Membrane</keyword>
<proteinExistence type="predicted"/>
<reference evidence="2 3" key="1">
    <citation type="submission" date="2021-06" db="EMBL/GenBank/DDBJ databases">
        <authorList>
            <person name="Sun Q."/>
            <person name="Li D."/>
        </authorList>
    </citation>
    <scope>NUCLEOTIDE SEQUENCE [LARGE SCALE GENOMIC DNA]</scope>
    <source>
        <strain evidence="2 3">MSJ-2</strain>
    </source>
</reference>
<dbReference type="Proteomes" id="UP000787672">
    <property type="component" value="Unassembled WGS sequence"/>
</dbReference>
<evidence type="ECO:0000256" key="1">
    <source>
        <dbReference type="SAM" id="Phobius"/>
    </source>
</evidence>
<sequence length="56" mass="6127">MKDWRFFAAAAAAVFAATLFLGALCLENLPFGYLECALLYLSAVIAVSALWIGWKK</sequence>
<keyword evidence="3" id="KW-1185">Reference proteome</keyword>
<keyword evidence="1" id="KW-0812">Transmembrane</keyword>
<protein>
    <submittedName>
        <fullName evidence="2">Uncharacterized protein</fullName>
    </submittedName>
</protein>
<comment type="caution">
    <text evidence="2">The sequence shown here is derived from an EMBL/GenBank/DDBJ whole genome shotgun (WGS) entry which is preliminary data.</text>
</comment>
<evidence type="ECO:0000313" key="3">
    <source>
        <dbReference type="Proteomes" id="UP000787672"/>
    </source>
</evidence>
<accession>A0ABS6F6T9</accession>
<keyword evidence="1" id="KW-1133">Transmembrane helix</keyword>
<organism evidence="2 3">
    <name type="scientific">Dysosmobacter acutus</name>
    <dbReference type="NCBI Taxonomy" id="2841504"/>
    <lineage>
        <taxon>Bacteria</taxon>
        <taxon>Bacillati</taxon>
        <taxon>Bacillota</taxon>
        <taxon>Clostridia</taxon>
        <taxon>Eubacteriales</taxon>
        <taxon>Oscillospiraceae</taxon>
        <taxon>Dysosmobacter</taxon>
    </lineage>
</organism>
<feature type="transmembrane region" description="Helical" evidence="1">
    <location>
        <begin position="32"/>
        <end position="54"/>
    </location>
</feature>
<evidence type="ECO:0000313" key="2">
    <source>
        <dbReference type="EMBL" id="MBU5625872.1"/>
    </source>
</evidence>
<gene>
    <name evidence="2" type="ORF">KQI82_02835</name>
</gene>
<dbReference type="RefSeq" id="WP_216558468.1">
    <property type="nucleotide sequence ID" value="NZ_JAHLQN010000001.1"/>
</dbReference>
<dbReference type="EMBL" id="JAHLQN010000001">
    <property type="protein sequence ID" value="MBU5625872.1"/>
    <property type="molecule type" value="Genomic_DNA"/>
</dbReference>
<name>A0ABS6F6T9_9FIRM</name>